<evidence type="ECO:0000259" key="1">
    <source>
        <dbReference type="Pfam" id="PF14523"/>
    </source>
</evidence>
<dbReference type="GO" id="GO:0016020">
    <property type="term" value="C:membrane"/>
    <property type="evidence" value="ECO:0007669"/>
    <property type="project" value="InterPro"/>
</dbReference>
<reference evidence="2" key="1">
    <citation type="submission" date="2021-02" db="EMBL/GenBank/DDBJ databases">
        <authorList>
            <person name="Nowell W R."/>
        </authorList>
    </citation>
    <scope>NUCLEOTIDE SEQUENCE</scope>
</reference>
<dbReference type="InterPro" id="IPR006011">
    <property type="entry name" value="Syntaxin_N"/>
</dbReference>
<dbReference type="EMBL" id="CAJOBC010085011">
    <property type="protein sequence ID" value="CAF4325514.1"/>
    <property type="molecule type" value="Genomic_DNA"/>
</dbReference>
<sequence length="174" mass="20145">MIAQDDFQRIHNGITINLQKIGSNVNDIENLVKKIGTAEDSEPLRTRYHKLGNDTKLLIQTTNQAFQQLKNIPVHTEADINRKRILTDTLPSQYLKLLERFQQTQRLGVQKERESLNRARGASQEGVAIYHNREEEPFDSTFSSQQQTQAIIAVENQVDLQTIHERDQQLRKLE</sequence>
<protein>
    <recommendedName>
        <fullName evidence="1">Syntaxin N-terminal domain-containing protein</fullName>
    </recommendedName>
</protein>
<dbReference type="InterPro" id="IPR010989">
    <property type="entry name" value="SNARE"/>
</dbReference>
<comment type="caution">
    <text evidence="2">The sequence shown here is derived from an EMBL/GenBank/DDBJ whole genome shotgun (WGS) entry which is preliminary data.</text>
</comment>
<keyword evidence="4" id="KW-1185">Reference proteome</keyword>
<accession>A0A815PP85</accession>
<proteinExistence type="predicted"/>
<dbReference type="SUPFAM" id="SSF47661">
    <property type="entry name" value="t-snare proteins"/>
    <property type="match status" value="1"/>
</dbReference>
<dbReference type="EMBL" id="CAJNOQ010019562">
    <property type="protein sequence ID" value="CAF1452617.1"/>
    <property type="molecule type" value="Genomic_DNA"/>
</dbReference>
<organism evidence="2 4">
    <name type="scientific">Didymodactylos carnosus</name>
    <dbReference type="NCBI Taxonomy" id="1234261"/>
    <lineage>
        <taxon>Eukaryota</taxon>
        <taxon>Metazoa</taxon>
        <taxon>Spiralia</taxon>
        <taxon>Gnathifera</taxon>
        <taxon>Rotifera</taxon>
        <taxon>Eurotatoria</taxon>
        <taxon>Bdelloidea</taxon>
        <taxon>Philodinida</taxon>
        <taxon>Philodinidae</taxon>
        <taxon>Didymodactylos</taxon>
    </lineage>
</organism>
<dbReference type="AlphaFoldDB" id="A0A815PP85"/>
<evidence type="ECO:0000313" key="3">
    <source>
        <dbReference type="EMBL" id="CAF4325514.1"/>
    </source>
</evidence>
<dbReference type="Proteomes" id="UP000681722">
    <property type="component" value="Unassembled WGS sequence"/>
</dbReference>
<dbReference type="Proteomes" id="UP000663829">
    <property type="component" value="Unassembled WGS sequence"/>
</dbReference>
<dbReference type="OrthoDB" id="364348at2759"/>
<evidence type="ECO:0000313" key="4">
    <source>
        <dbReference type="Proteomes" id="UP000663829"/>
    </source>
</evidence>
<feature type="domain" description="Syntaxin N-terminal" evidence="1">
    <location>
        <begin position="12"/>
        <end position="149"/>
    </location>
</feature>
<dbReference type="Pfam" id="PF14523">
    <property type="entry name" value="Syntaxin_2"/>
    <property type="match status" value="1"/>
</dbReference>
<evidence type="ECO:0000313" key="2">
    <source>
        <dbReference type="EMBL" id="CAF1452617.1"/>
    </source>
</evidence>
<gene>
    <name evidence="2" type="ORF">GPM918_LOCUS34792</name>
    <name evidence="3" type="ORF">SRO942_LOCUS35501</name>
</gene>
<dbReference type="GO" id="GO:0016192">
    <property type="term" value="P:vesicle-mediated transport"/>
    <property type="evidence" value="ECO:0007669"/>
    <property type="project" value="InterPro"/>
</dbReference>
<dbReference type="Gene3D" id="1.20.58.70">
    <property type="match status" value="1"/>
</dbReference>
<name>A0A815PP85_9BILA</name>
<feature type="non-terminal residue" evidence="2">
    <location>
        <position position="1"/>
    </location>
</feature>